<feature type="compositionally biased region" description="Low complexity" evidence="1">
    <location>
        <begin position="31"/>
        <end position="88"/>
    </location>
</feature>
<keyword evidence="3" id="KW-1185">Reference proteome</keyword>
<name>A0A2N1JAH2_9BASI</name>
<evidence type="ECO:0000313" key="3">
    <source>
        <dbReference type="Proteomes" id="UP000232875"/>
    </source>
</evidence>
<feature type="region of interest" description="Disordered" evidence="1">
    <location>
        <begin position="20"/>
        <end position="98"/>
    </location>
</feature>
<reference evidence="2 3" key="1">
    <citation type="submission" date="2017-10" db="EMBL/GenBank/DDBJ databases">
        <title>A novel species of cold-tolerant Malassezia isolated from bats.</title>
        <authorList>
            <person name="Lorch J.M."/>
            <person name="Palmer J.M."/>
            <person name="Vanderwolf K.J."/>
            <person name="Schmidt K.Z."/>
            <person name="Verant M.L."/>
            <person name="Weller T.J."/>
            <person name="Blehert D.S."/>
        </authorList>
    </citation>
    <scope>NUCLEOTIDE SEQUENCE [LARGE SCALE GENOMIC DNA]</scope>
    <source>
        <strain evidence="2 3">NWHC:44797-103</strain>
    </source>
</reference>
<evidence type="ECO:0000313" key="2">
    <source>
        <dbReference type="EMBL" id="PKI83537.1"/>
    </source>
</evidence>
<gene>
    <name evidence="2" type="ORF">MVES_002659</name>
</gene>
<dbReference type="OrthoDB" id="3359404at2759"/>
<protein>
    <submittedName>
        <fullName evidence="2">Uncharacterized protein</fullName>
    </submittedName>
</protein>
<dbReference type="EMBL" id="KZ454991">
    <property type="protein sequence ID" value="PKI83537.1"/>
    <property type="molecule type" value="Genomic_DNA"/>
</dbReference>
<dbReference type="AlphaFoldDB" id="A0A2N1JAH2"/>
<evidence type="ECO:0000256" key="1">
    <source>
        <dbReference type="SAM" id="MobiDB-lite"/>
    </source>
</evidence>
<sequence>MRPARLLHLHAAYRVSVRSVPRAKGSSGVRSASTTAPATATVTPATTTATPTPATATPATATSATATSATATPTTATPATATPSTATPTSPPPPPPPSKHKLLYTEIFPPLFRVLAYSTGAYFALHLLWHALDDHESSTYEARQINTLTNEIRASVDNT</sequence>
<organism evidence="2 3">
    <name type="scientific">Malassezia vespertilionis</name>
    <dbReference type="NCBI Taxonomy" id="2020962"/>
    <lineage>
        <taxon>Eukaryota</taxon>
        <taxon>Fungi</taxon>
        <taxon>Dikarya</taxon>
        <taxon>Basidiomycota</taxon>
        <taxon>Ustilaginomycotina</taxon>
        <taxon>Malasseziomycetes</taxon>
        <taxon>Malasseziales</taxon>
        <taxon>Malasseziaceae</taxon>
        <taxon>Malassezia</taxon>
    </lineage>
</organism>
<proteinExistence type="predicted"/>
<accession>A0A2N1JAH2</accession>
<dbReference type="Proteomes" id="UP000232875">
    <property type="component" value="Unassembled WGS sequence"/>
</dbReference>